<accession>A0AAN9Y6F8</accession>
<dbReference type="GO" id="GO:0003723">
    <property type="term" value="F:RNA binding"/>
    <property type="evidence" value="ECO:0007669"/>
    <property type="project" value="UniProtKB-UniRule"/>
</dbReference>
<evidence type="ECO:0000256" key="3">
    <source>
        <dbReference type="ARBA" id="ARBA00022806"/>
    </source>
</evidence>
<name>A0AAN9Y6F8_9HEMI</name>
<keyword evidence="1 9" id="KW-0547">Nucleotide-binding</keyword>
<dbReference type="Pfam" id="PF23681">
    <property type="entry name" value="CTT_SPB4"/>
    <property type="match status" value="1"/>
</dbReference>
<proteinExistence type="inferred from homology"/>
<dbReference type="CDD" id="cd17960">
    <property type="entry name" value="DEADc_DDX55"/>
    <property type="match status" value="1"/>
</dbReference>
<evidence type="ECO:0000256" key="9">
    <source>
        <dbReference type="RuleBase" id="RU000492"/>
    </source>
</evidence>
<evidence type="ECO:0000256" key="4">
    <source>
        <dbReference type="ARBA" id="ARBA00022840"/>
    </source>
</evidence>
<keyword evidence="15" id="KW-1185">Reference proteome</keyword>
<comment type="similarity">
    <text evidence="7">Belongs to the DEAD box helicase family. DDX55/SPB4 subfamily.</text>
</comment>
<keyword evidence="2 9" id="KW-0378">Hydrolase</keyword>
<dbReference type="GO" id="GO:0005524">
    <property type="term" value="F:ATP binding"/>
    <property type="evidence" value="ECO:0007669"/>
    <property type="project" value="UniProtKB-UniRule"/>
</dbReference>
<evidence type="ECO:0000256" key="8">
    <source>
        <dbReference type="ARBA" id="ARBA00047984"/>
    </source>
</evidence>
<feature type="compositionally biased region" description="Basic and acidic residues" evidence="11">
    <location>
        <begin position="528"/>
        <end position="539"/>
    </location>
</feature>
<dbReference type="EMBL" id="JBBCAQ010000019">
    <property type="protein sequence ID" value="KAK7595137.1"/>
    <property type="molecule type" value="Genomic_DNA"/>
</dbReference>
<dbReference type="GO" id="GO:0003724">
    <property type="term" value="F:RNA helicase activity"/>
    <property type="evidence" value="ECO:0007669"/>
    <property type="project" value="UniProtKB-EC"/>
</dbReference>
<evidence type="ECO:0000256" key="10">
    <source>
        <dbReference type="RuleBase" id="RU365068"/>
    </source>
</evidence>
<evidence type="ECO:0000256" key="1">
    <source>
        <dbReference type="ARBA" id="ARBA00022741"/>
    </source>
</evidence>
<dbReference type="SMART" id="SM01178">
    <property type="entry name" value="DUF4217"/>
    <property type="match status" value="1"/>
</dbReference>
<dbReference type="Pfam" id="PF13959">
    <property type="entry name" value="CTE_SPB4"/>
    <property type="match status" value="1"/>
</dbReference>
<keyword evidence="6" id="KW-0175">Coiled coil</keyword>
<dbReference type="InterPro" id="IPR027417">
    <property type="entry name" value="P-loop_NTPase"/>
</dbReference>
<dbReference type="AlphaFoldDB" id="A0AAN9Y6F8"/>
<dbReference type="SMART" id="SM00487">
    <property type="entry name" value="DEXDc"/>
    <property type="match status" value="1"/>
</dbReference>
<comment type="catalytic activity">
    <reaction evidence="8 10">
        <text>ATP + H2O = ADP + phosphate + H(+)</text>
        <dbReference type="Rhea" id="RHEA:13065"/>
        <dbReference type="ChEBI" id="CHEBI:15377"/>
        <dbReference type="ChEBI" id="CHEBI:15378"/>
        <dbReference type="ChEBI" id="CHEBI:30616"/>
        <dbReference type="ChEBI" id="CHEBI:43474"/>
        <dbReference type="ChEBI" id="CHEBI:456216"/>
        <dbReference type="EC" id="3.6.4.13"/>
    </reaction>
</comment>
<comment type="caution">
    <text evidence="14">The sequence shown here is derived from an EMBL/GenBank/DDBJ whole genome shotgun (WGS) entry which is preliminary data.</text>
</comment>
<dbReference type="InterPro" id="IPR056330">
    <property type="entry name" value="CTT_SPB4"/>
</dbReference>
<dbReference type="InterPro" id="IPR011545">
    <property type="entry name" value="DEAD/DEAH_box_helicase_dom"/>
</dbReference>
<dbReference type="PROSITE" id="PS51192">
    <property type="entry name" value="HELICASE_ATP_BIND_1"/>
    <property type="match status" value="1"/>
</dbReference>
<dbReference type="InterPro" id="IPR014001">
    <property type="entry name" value="Helicase_ATP-bd"/>
</dbReference>
<evidence type="ECO:0000259" key="13">
    <source>
        <dbReference type="PROSITE" id="PS51194"/>
    </source>
</evidence>
<evidence type="ECO:0000256" key="11">
    <source>
        <dbReference type="SAM" id="MobiDB-lite"/>
    </source>
</evidence>
<dbReference type="Pfam" id="PF00270">
    <property type="entry name" value="DEAD"/>
    <property type="match status" value="1"/>
</dbReference>
<dbReference type="PROSITE" id="PS51194">
    <property type="entry name" value="HELICASE_CTER"/>
    <property type="match status" value="1"/>
</dbReference>
<keyword evidence="5 10" id="KW-0694">RNA-binding</keyword>
<comment type="function">
    <text evidence="10">RNA helicase.</text>
</comment>
<dbReference type="EC" id="3.6.4.13" evidence="10"/>
<dbReference type="PROSITE" id="PS00039">
    <property type="entry name" value="DEAD_ATP_HELICASE"/>
    <property type="match status" value="1"/>
</dbReference>
<dbReference type="Proteomes" id="UP001367676">
    <property type="component" value="Unassembled WGS sequence"/>
</dbReference>
<feature type="domain" description="Helicase C-terminal" evidence="13">
    <location>
        <begin position="262"/>
        <end position="415"/>
    </location>
</feature>
<protein>
    <recommendedName>
        <fullName evidence="10">ATP-dependent RNA helicase</fullName>
        <ecNumber evidence="10">3.6.4.13</ecNumber>
    </recommendedName>
</protein>
<comment type="domain">
    <text evidence="10">The Q motif is unique to and characteristic of the DEAD box family of RNA helicases and controls ATP binding and hydrolysis.</text>
</comment>
<keyword evidence="3 9" id="KW-0347">Helicase</keyword>
<gene>
    <name evidence="14" type="ORF">V9T40_001570</name>
</gene>
<evidence type="ECO:0000256" key="5">
    <source>
        <dbReference type="ARBA" id="ARBA00022884"/>
    </source>
</evidence>
<dbReference type="SUPFAM" id="SSF52540">
    <property type="entry name" value="P-loop containing nucleoside triphosphate hydrolases"/>
    <property type="match status" value="1"/>
</dbReference>
<feature type="region of interest" description="Disordered" evidence="11">
    <location>
        <begin position="516"/>
        <end position="570"/>
    </location>
</feature>
<dbReference type="SMART" id="SM00490">
    <property type="entry name" value="HELICc"/>
    <property type="match status" value="1"/>
</dbReference>
<evidence type="ECO:0000256" key="2">
    <source>
        <dbReference type="ARBA" id="ARBA00022801"/>
    </source>
</evidence>
<dbReference type="Gene3D" id="3.40.50.300">
    <property type="entry name" value="P-loop containing nucleotide triphosphate hydrolases"/>
    <property type="match status" value="2"/>
</dbReference>
<dbReference type="InterPro" id="IPR001650">
    <property type="entry name" value="Helicase_C-like"/>
</dbReference>
<evidence type="ECO:0000259" key="12">
    <source>
        <dbReference type="PROSITE" id="PS51192"/>
    </source>
</evidence>
<sequence>MYKKFDELGVQLSKPVLKTLDQLNFTHATPIQAECIPYLIKNKDVAAEAVTGSGKTIAFLIPMLEKLVKRSEPLKKKEIGGLVISPTRELASQTHEVLLKFLANIPNLSSLLLVGGNPISDDVQKLKNKGGNIIIGTPGRIEELLTKNFPEIQFHRSLKELEMLVLDEADKLLDLGFEKSLNTILQYLPNQRRTGLFSATQTRQLTMLVRAGLRNPVLIEVKEKKMKNPDNSQLEDASTPNSLSIYYMVCQPDRKFAILVNFIKQKGFDLKYMLFLSSCACVDYFYSVLRNLLPEINFYALHGKMKSKRSTIFGQFRNVQSGVLLCTDVMARGVDIPEVHWVIQYDAPTSASSFVHRCGRTARIGRIGNALAMLLPNEDAYPNFILRNQKVMLVKKPTLKSDNYEEIINSVRKLQLDDRIVYDKANRAFVSYIRAYSKYECNLILRVKDLDLCKLAYGFGLLKLPKMPELKGKNTSEFKSVDVDSNSIKYKNEGKEKIREGKLQTYQETGVWPGLKKKQRKKQTIPWEESKQKKIDRKERRQKRKEIRKQKVEQGVVKKRKRKNTMSQEDLDDLMKDINLLKKYKKKKISDEEFDKEFDELNAAENIL</sequence>
<evidence type="ECO:0000256" key="6">
    <source>
        <dbReference type="ARBA" id="ARBA00023054"/>
    </source>
</evidence>
<evidence type="ECO:0000256" key="7">
    <source>
        <dbReference type="ARBA" id="ARBA00038002"/>
    </source>
</evidence>
<dbReference type="InterPro" id="IPR025313">
    <property type="entry name" value="SPB4-like_CTE"/>
</dbReference>
<reference evidence="14 15" key="1">
    <citation type="submission" date="2024-03" db="EMBL/GenBank/DDBJ databases">
        <title>Adaptation during the transition from Ophiocordyceps entomopathogen to insect associate is accompanied by gene loss and intensified selection.</title>
        <authorList>
            <person name="Ward C.M."/>
            <person name="Onetto C.A."/>
            <person name="Borneman A.R."/>
        </authorList>
    </citation>
    <scope>NUCLEOTIDE SEQUENCE [LARGE SCALE GENOMIC DNA]</scope>
    <source>
        <strain evidence="14">AWRI1</strain>
        <tissue evidence="14">Single Adult Female</tissue>
    </source>
</reference>
<dbReference type="InterPro" id="IPR000629">
    <property type="entry name" value="RNA-helicase_DEAD-box_CS"/>
</dbReference>
<evidence type="ECO:0000313" key="15">
    <source>
        <dbReference type="Proteomes" id="UP001367676"/>
    </source>
</evidence>
<keyword evidence="4 9" id="KW-0067">ATP-binding</keyword>
<dbReference type="PANTHER" id="PTHR24031">
    <property type="entry name" value="RNA HELICASE"/>
    <property type="match status" value="1"/>
</dbReference>
<organism evidence="14 15">
    <name type="scientific">Parthenolecanium corni</name>
    <dbReference type="NCBI Taxonomy" id="536013"/>
    <lineage>
        <taxon>Eukaryota</taxon>
        <taxon>Metazoa</taxon>
        <taxon>Ecdysozoa</taxon>
        <taxon>Arthropoda</taxon>
        <taxon>Hexapoda</taxon>
        <taxon>Insecta</taxon>
        <taxon>Pterygota</taxon>
        <taxon>Neoptera</taxon>
        <taxon>Paraneoptera</taxon>
        <taxon>Hemiptera</taxon>
        <taxon>Sternorrhyncha</taxon>
        <taxon>Coccoidea</taxon>
        <taxon>Coccidae</taxon>
        <taxon>Parthenolecanium</taxon>
    </lineage>
</organism>
<feature type="domain" description="Helicase ATP-binding" evidence="12">
    <location>
        <begin position="36"/>
        <end position="219"/>
    </location>
</feature>
<dbReference type="CDD" id="cd18787">
    <property type="entry name" value="SF2_C_DEAD"/>
    <property type="match status" value="1"/>
</dbReference>
<dbReference type="GO" id="GO:0016787">
    <property type="term" value="F:hydrolase activity"/>
    <property type="evidence" value="ECO:0007669"/>
    <property type="project" value="UniProtKB-KW"/>
</dbReference>
<dbReference type="Pfam" id="PF00271">
    <property type="entry name" value="Helicase_C"/>
    <property type="match status" value="1"/>
</dbReference>
<evidence type="ECO:0000313" key="14">
    <source>
        <dbReference type="EMBL" id="KAK7595137.1"/>
    </source>
</evidence>
<dbReference type="FunFam" id="3.40.50.300:FF:000877">
    <property type="entry name" value="RNA helicase"/>
    <property type="match status" value="1"/>
</dbReference>